<name>A0A2W4TYB2_9CYAN</name>
<proteinExistence type="predicted"/>
<evidence type="ECO:0000313" key="2">
    <source>
        <dbReference type="EMBL" id="PZO11760.1"/>
    </source>
</evidence>
<evidence type="ECO:0000313" key="3">
    <source>
        <dbReference type="Proteomes" id="UP000249354"/>
    </source>
</evidence>
<dbReference type="Proteomes" id="UP000249354">
    <property type="component" value="Unassembled WGS sequence"/>
</dbReference>
<evidence type="ECO:0000256" key="1">
    <source>
        <dbReference type="SAM" id="MobiDB-lite"/>
    </source>
</evidence>
<reference evidence="2 3" key="2">
    <citation type="submission" date="2018-06" db="EMBL/GenBank/DDBJ databases">
        <title>Metagenomic assembly of (sub)arctic Cyanobacteria and their associated microbiome from non-axenic cultures.</title>
        <authorList>
            <person name="Baurain D."/>
        </authorList>
    </citation>
    <scope>NUCLEOTIDE SEQUENCE [LARGE SCALE GENOMIC DNA]</scope>
    <source>
        <strain evidence="2">ULC129bin1</strain>
    </source>
</reference>
<reference evidence="3" key="1">
    <citation type="submission" date="2018-04" db="EMBL/GenBank/DDBJ databases">
        <authorList>
            <person name="Cornet L."/>
        </authorList>
    </citation>
    <scope>NUCLEOTIDE SEQUENCE [LARGE SCALE GENOMIC DNA]</scope>
</reference>
<dbReference type="EMBL" id="QBMC01000171">
    <property type="protein sequence ID" value="PZO11760.1"/>
    <property type="molecule type" value="Genomic_DNA"/>
</dbReference>
<sequence length="233" mass="25113">MSQLPVVNSLQMSLGDSLIDIRKPKPPLKKAITFVSPLLLVSIGLHGLAMLLPIPEQEKVETEVVELPEPIQVSELPELDVQAPESQPVPVFAPAPVPEAPAVVQPSEPAQSPTVVIQQPNPVEPSEPQLMESQEIASKPSEKKPVAEKNPIEPESHDASGSGSKVRVYRKENTTSLSYLEAFATALEQGVFSDGTPIQYSSIRKGRLTFALLAGDNCFREASPIDADSVRGR</sequence>
<feature type="compositionally biased region" description="Basic and acidic residues" evidence="1">
    <location>
        <begin position="140"/>
        <end position="158"/>
    </location>
</feature>
<feature type="compositionally biased region" description="Polar residues" evidence="1">
    <location>
        <begin position="111"/>
        <end position="121"/>
    </location>
</feature>
<organism evidence="2 3">
    <name type="scientific">Leptolyngbya foveolarum</name>
    <dbReference type="NCBI Taxonomy" id="47253"/>
    <lineage>
        <taxon>Bacteria</taxon>
        <taxon>Bacillati</taxon>
        <taxon>Cyanobacteriota</taxon>
        <taxon>Cyanophyceae</taxon>
        <taxon>Leptolyngbyales</taxon>
        <taxon>Leptolyngbyaceae</taxon>
        <taxon>Leptolyngbya group</taxon>
        <taxon>Leptolyngbya</taxon>
    </lineage>
</organism>
<protein>
    <submittedName>
        <fullName evidence="2">Uncharacterized protein</fullName>
    </submittedName>
</protein>
<dbReference type="AlphaFoldDB" id="A0A2W4TYB2"/>
<accession>A0A2W4TYB2</accession>
<feature type="compositionally biased region" description="Low complexity" evidence="1">
    <location>
        <begin position="100"/>
        <end position="110"/>
    </location>
</feature>
<comment type="caution">
    <text evidence="2">The sequence shown here is derived from an EMBL/GenBank/DDBJ whole genome shotgun (WGS) entry which is preliminary data.</text>
</comment>
<gene>
    <name evidence="2" type="ORF">DCF25_18795</name>
</gene>
<feature type="region of interest" description="Disordered" evidence="1">
    <location>
        <begin position="100"/>
        <end position="167"/>
    </location>
</feature>